<dbReference type="PANTHER" id="PTHR40980">
    <property type="entry name" value="PLUG DOMAIN-CONTAINING PROTEIN"/>
    <property type="match status" value="1"/>
</dbReference>
<dbReference type="InterPro" id="IPR012910">
    <property type="entry name" value="Plug_dom"/>
</dbReference>
<dbReference type="EMBL" id="JAOAMV010000005">
    <property type="protein sequence ID" value="MCT2559501.1"/>
    <property type="molecule type" value="Genomic_DNA"/>
</dbReference>
<feature type="compositionally biased region" description="Pro residues" evidence="5">
    <location>
        <begin position="47"/>
        <end position="60"/>
    </location>
</feature>
<organism evidence="9 10">
    <name type="scientific">Tsuneonella litorea</name>
    <dbReference type="NCBI Taxonomy" id="2976475"/>
    <lineage>
        <taxon>Bacteria</taxon>
        <taxon>Pseudomonadati</taxon>
        <taxon>Pseudomonadota</taxon>
        <taxon>Alphaproteobacteria</taxon>
        <taxon>Sphingomonadales</taxon>
        <taxon>Erythrobacteraceae</taxon>
        <taxon>Tsuneonella</taxon>
    </lineage>
</organism>
<feature type="chain" id="PRO_5040821432" evidence="6">
    <location>
        <begin position="26"/>
        <end position="920"/>
    </location>
</feature>
<dbReference type="Pfam" id="PF00593">
    <property type="entry name" value="TonB_dep_Rec_b-barrel"/>
    <property type="match status" value="1"/>
</dbReference>
<dbReference type="AlphaFoldDB" id="A0A9X3A8I1"/>
<keyword evidence="3" id="KW-0998">Cell outer membrane</keyword>
<proteinExistence type="inferred from homology"/>
<dbReference type="RefSeq" id="WP_259962402.1">
    <property type="nucleotide sequence ID" value="NZ_JAOAMV010000005.1"/>
</dbReference>
<evidence type="ECO:0000256" key="3">
    <source>
        <dbReference type="ARBA" id="ARBA00023237"/>
    </source>
</evidence>
<evidence type="ECO:0000259" key="7">
    <source>
        <dbReference type="Pfam" id="PF00593"/>
    </source>
</evidence>
<comment type="caution">
    <text evidence="9">The sequence shown here is derived from an EMBL/GenBank/DDBJ whole genome shotgun (WGS) entry which is preliminary data.</text>
</comment>
<dbReference type="Gene3D" id="2.170.130.10">
    <property type="entry name" value="TonB-dependent receptor, plug domain"/>
    <property type="match status" value="1"/>
</dbReference>
<accession>A0A9X3A8I1</accession>
<gene>
    <name evidence="9" type="ORF">N0B51_10975</name>
</gene>
<feature type="domain" description="TonB-dependent receptor-like beta-barrel" evidence="7">
    <location>
        <begin position="433"/>
        <end position="826"/>
    </location>
</feature>
<dbReference type="InterPro" id="IPR000531">
    <property type="entry name" value="Beta-barrel_TonB"/>
</dbReference>
<keyword evidence="9" id="KW-0675">Receptor</keyword>
<evidence type="ECO:0000313" key="9">
    <source>
        <dbReference type="EMBL" id="MCT2559501.1"/>
    </source>
</evidence>
<dbReference type="GO" id="GO:0009279">
    <property type="term" value="C:cell outer membrane"/>
    <property type="evidence" value="ECO:0007669"/>
    <property type="project" value="UniProtKB-SubCell"/>
</dbReference>
<evidence type="ECO:0000256" key="4">
    <source>
        <dbReference type="RuleBase" id="RU003357"/>
    </source>
</evidence>
<dbReference type="Gene3D" id="2.40.170.20">
    <property type="entry name" value="TonB-dependent receptor, beta-barrel domain"/>
    <property type="match status" value="1"/>
</dbReference>
<evidence type="ECO:0000313" key="10">
    <source>
        <dbReference type="Proteomes" id="UP001142648"/>
    </source>
</evidence>
<feature type="signal peptide" evidence="6">
    <location>
        <begin position="1"/>
        <end position="25"/>
    </location>
</feature>
<keyword evidence="10" id="KW-1185">Reference proteome</keyword>
<sequence length="920" mass="99303">MSTQSRLAGALLITSALTAPGIAHAQTTAAPPAAMPTSGEEVADPLPESPPANEPGPEQPPQERVEISVPGGAGEIIVTGRRERNVERASAQVVSVLSTAEIARTGEGNIAGALARVTGLSVVGNGFVYVRGLGDRYSLALLNGSPLPSPEPLKRVVPLDLFPTGVVASSLVQKSYAANYPGEFGGGVINLTTRTTPDDAFVSIGFGVSGDTETTNNLGFTYCGSGTDWTGYDNGNRDVPPLLQQYFDSKQLIGTDNVDTTPIARQLVGARNAVVQRDYHIQPNFSGSLSAGKTFPLGDLDFGVIAAAGYSNKWLTKDITQQNASGFDLTSVERDFRTVNTDQRILVNGLLGLGLEGSNGKLRWTNLYIHDTVKKASLGIGTKPAQSGAGTDFLRQRTSWFERQLIDSQIVGEMKMSDTISLEARMSYANTQRNAPSDLFFEYVRTDSGPFGGQFFNRLNNGALGDGDVTYSYLDEDLFAGGADLTWRALPNLAFTVGGAYSDTLRSSTRRNFLFAAPNNFQGNSDVITALGLQRIDNLVATLTDPAFVAANSPGAGGLQLIESDPGTPAFDAELEIKAGYLKGNWALGPVSVDAGVRYEDAVESTTPQVTFLSVPPSVSPTKLDRSYWLPAATLTFEVQNGLQLRLNASKTIARPQFRELIAQPYYDPDDNRSYRGNSGLVDSQLYNAEARVEYYFAPQQRISLAGFYKRIENPIEAYVRNFGGDFVTSYANAPEASLYGAEFEAVKYWPLSDLGGGFFAPRRVVTIANYTFTRSKLSVAAGDTTMIDQQTGLATDYFIDGSPLTGQSDHIVNLQLGLENTDRLSQQTLLLAYASERVVSRGLNGTPPQPDVIEKPGLNLDFVWREGFNLLGKEMEAKFEARNILGTRHQEFQQYEGNRIDVNSYDLGTSLALSLSVKI</sequence>
<comment type="similarity">
    <text evidence="4">Belongs to the TonB-dependent receptor family.</text>
</comment>
<comment type="subcellular location">
    <subcellularLocation>
        <location evidence="1 4">Cell outer membrane</location>
    </subcellularLocation>
</comment>
<reference evidence="9" key="1">
    <citation type="submission" date="2022-09" db="EMBL/GenBank/DDBJ databases">
        <title>The genome sequence of Tsuneonella sp. YG55.</title>
        <authorList>
            <person name="Liu Y."/>
        </authorList>
    </citation>
    <scope>NUCLEOTIDE SEQUENCE</scope>
    <source>
        <strain evidence="9">YG55</strain>
    </source>
</reference>
<feature type="domain" description="TonB-dependent receptor plug" evidence="8">
    <location>
        <begin position="88"/>
        <end position="188"/>
    </location>
</feature>
<feature type="compositionally biased region" description="Low complexity" evidence="5">
    <location>
        <begin position="24"/>
        <end position="37"/>
    </location>
</feature>
<evidence type="ECO:0000256" key="6">
    <source>
        <dbReference type="SAM" id="SignalP"/>
    </source>
</evidence>
<dbReference type="InterPro" id="IPR037066">
    <property type="entry name" value="Plug_dom_sf"/>
</dbReference>
<dbReference type="InterPro" id="IPR036942">
    <property type="entry name" value="Beta-barrel_TonB_sf"/>
</dbReference>
<dbReference type="PANTHER" id="PTHR40980:SF5">
    <property type="entry name" value="TONB-DEPENDENT RECEPTOR"/>
    <property type="match status" value="1"/>
</dbReference>
<dbReference type="Proteomes" id="UP001142648">
    <property type="component" value="Unassembled WGS sequence"/>
</dbReference>
<keyword evidence="6" id="KW-0732">Signal</keyword>
<evidence type="ECO:0000256" key="2">
    <source>
        <dbReference type="ARBA" id="ARBA00023136"/>
    </source>
</evidence>
<keyword evidence="2 4" id="KW-0472">Membrane</keyword>
<protein>
    <submittedName>
        <fullName evidence="9">TonB-dependent receptor</fullName>
    </submittedName>
</protein>
<dbReference type="Pfam" id="PF07715">
    <property type="entry name" value="Plug"/>
    <property type="match status" value="1"/>
</dbReference>
<dbReference type="SUPFAM" id="SSF56935">
    <property type="entry name" value="Porins"/>
    <property type="match status" value="1"/>
</dbReference>
<evidence type="ECO:0000256" key="5">
    <source>
        <dbReference type="SAM" id="MobiDB-lite"/>
    </source>
</evidence>
<evidence type="ECO:0000256" key="1">
    <source>
        <dbReference type="ARBA" id="ARBA00004442"/>
    </source>
</evidence>
<keyword evidence="4" id="KW-0798">TonB box</keyword>
<evidence type="ECO:0000259" key="8">
    <source>
        <dbReference type="Pfam" id="PF07715"/>
    </source>
</evidence>
<name>A0A9X3A8I1_9SPHN</name>
<feature type="region of interest" description="Disordered" evidence="5">
    <location>
        <begin position="24"/>
        <end position="71"/>
    </location>
</feature>